<dbReference type="GO" id="GO:0010828">
    <property type="term" value="P:positive regulation of D-glucose transmembrane transport"/>
    <property type="evidence" value="ECO:0007669"/>
    <property type="project" value="TreeGrafter"/>
</dbReference>
<dbReference type="PANTHER" id="PTHR37412:SF2">
    <property type="entry name" value="C2 DOMAIN-CONTAINING PROTEIN 5"/>
    <property type="match status" value="1"/>
</dbReference>
<dbReference type="AlphaFoldDB" id="A0A9W8EH63"/>
<reference evidence="2" key="1">
    <citation type="submission" date="2022-07" db="EMBL/GenBank/DDBJ databases">
        <title>Phylogenomic reconstructions and comparative analyses of Kickxellomycotina fungi.</title>
        <authorList>
            <person name="Reynolds N.K."/>
            <person name="Stajich J.E."/>
            <person name="Barry K."/>
            <person name="Grigoriev I.V."/>
            <person name="Crous P."/>
            <person name="Smith M.E."/>
        </authorList>
    </citation>
    <scope>NUCLEOTIDE SEQUENCE</scope>
    <source>
        <strain evidence="2">IMI 214461</strain>
    </source>
</reference>
<gene>
    <name evidence="2" type="ORF">H4R26_005428</name>
</gene>
<dbReference type="EMBL" id="JANBQF010000941">
    <property type="protein sequence ID" value="KAJ1998521.1"/>
    <property type="molecule type" value="Genomic_DNA"/>
</dbReference>
<dbReference type="GO" id="GO:0005886">
    <property type="term" value="C:plasma membrane"/>
    <property type="evidence" value="ECO:0007669"/>
    <property type="project" value="TreeGrafter"/>
</dbReference>
<sequence length="217" mass="23151">LAELFNGVYADLYTNLAYFSRCAIVGVDYKVHVVQETPCDIQVVLSATVVGQCFNMLPRYSINTHLAGSNQLGCNADPGADTLGAGAPESAALSISAEDLAAEETHEIELTTLSYLPRRHITAYVGRISLHFVQEVHIDALSKGPVGMGAFVFSFIAEVQAMARAHTAARGGMALIALSIDQVQILRDDRSQAYATISISGDVVRFASTVDSARSTV</sequence>
<comment type="caution">
    <text evidence="2">The sequence shown here is derived from an EMBL/GenBank/DDBJ whole genome shotgun (WGS) entry which is preliminary data.</text>
</comment>
<dbReference type="OrthoDB" id="419768at2759"/>
<evidence type="ECO:0000313" key="3">
    <source>
        <dbReference type="Proteomes" id="UP001150907"/>
    </source>
</evidence>
<dbReference type="Proteomes" id="UP001150907">
    <property type="component" value="Unassembled WGS sequence"/>
</dbReference>
<dbReference type="Pfam" id="PF23128">
    <property type="entry name" value="YbjQ_4"/>
    <property type="match status" value="1"/>
</dbReference>
<dbReference type="GO" id="GO:0072659">
    <property type="term" value="P:protein localization to plasma membrane"/>
    <property type="evidence" value="ECO:0007669"/>
    <property type="project" value="TreeGrafter"/>
</dbReference>
<dbReference type="InterPro" id="IPR057815">
    <property type="entry name" value="C2CD5_C"/>
</dbReference>
<feature type="domain" description="C2CD5 C-terminal" evidence="1">
    <location>
        <begin position="110"/>
        <end position="205"/>
    </location>
</feature>
<proteinExistence type="predicted"/>
<feature type="non-terminal residue" evidence="2">
    <location>
        <position position="1"/>
    </location>
</feature>
<accession>A0A9W8EH63</accession>
<dbReference type="GO" id="GO:0090314">
    <property type="term" value="P:positive regulation of protein targeting to membrane"/>
    <property type="evidence" value="ECO:0007669"/>
    <property type="project" value="TreeGrafter"/>
</dbReference>
<dbReference type="InterPro" id="IPR038983">
    <property type="entry name" value="C2CD5"/>
</dbReference>
<keyword evidence="3" id="KW-1185">Reference proteome</keyword>
<dbReference type="GO" id="GO:0065002">
    <property type="term" value="P:intracellular protein transmembrane transport"/>
    <property type="evidence" value="ECO:0007669"/>
    <property type="project" value="TreeGrafter"/>
</dbReference>
<dbReference type="GO" id="GO:0031340">
    <property type="term" value="P:positive regulation of vesicle fusion"/>
    <property type="evidence" value="ECO:0007669"/>
    <property type="project" value="TreeGrafter"/>
</dbReference>
<evidence type="ECO:0000259" key="1">
    <source>
        <dbReference type="Pfam" id="PF23128"/>
    </source>
</evidence>
<dbReference type="PANTHER" id="PTHR37412">
    <property type="entry name" value="C2 DOMAIN-CONTAINING PROTEIN 5"/>
    <property type="match status" value="1"/>
</dbReference>
<dbReference type="GO" id="GO:0005509">
    <property type="term" value="F:calcium ion binding"/>
    <property type="evidence" value="ECO:0007669"/>
    <property type="project" value="TreeGrafter"/>
</dbReference>
<name>A0A9W8EH63_9FUNG</name>
<organism evidence="2 3">
    <name type="scientific">Coemansia thaxteri</name>
    <dbReference type="NCBI Taxonomy" id="2663907"/>
    <lineage>
        <taxon>Eukaryota</taxon>
        <taxon>Fungi</taxon>
        <taxon>Fungi incertae sedis</taxon>
        <taxon>Zoopagomycota</taxon>
        <taxon>Kickxellomycotina</taxon>
        <taxon>Kickxellomycetes</taxon>
        <taxon>Kickxellales</taxon>
        <taxon>Kickxellaceae</taxon>
        <taxon>Coemansia</taxon>
    </lineage>
</organism>
<evidence type="ECO:0000313" key="2">
    <source>
        <dbReference type="EMBL" id="KAJ1998521.1"/>
    </source>
</evidence>
<dbReference type="GO" id="GO:0005544">
    <property type="term" value="F:calcium-dependent phospholipid binding"/>
    <property type="evidence" value="ECO:0007669"/>
    <property type="project" value="InterPro"/>
</dbReference>
<protein>
    <recommendedName>
        <fullName evidence="1">C2CD5 C-terminal domain-containing protein</fullName>
    </recommendedName>
</protein>